<protein>
    <recommendedName>
        <fullName evidence="2">CCN TSP1 domain-containing protein</fullName>
    </recommendedName>
</protein>
<dbReference type="Pfam" id="PF19035">
    <property type="entry name" value="TSP1_CCN"/>
    <property type="match status" value="1"/>
</dbReference>
<gene>
    <name evidence="3" type="ORF">g.41007</name>
</gene>
<dbReference type="PROSITE" id="PS50092">
    <property type="entry name" value="TSP1"/>
    <property type="match status" value="1"/>
</dbReference>
<feature type="compositionally biased region" description="Basic and acidic residues" evidence="1">
    <location>
        <begin position="62"/>
        <end position="74"/>
    </location>
</feature>
<dbReference type="Gene3D" id="2.20.100.10">
    <property type="entry name" value="Thrombospondin type-1 (TSP1) repeat"/>
    <property type="match status" value="1"/>
</dbReference>
<name>A0A1B6GHM2_9HEMI</name>
<sequence>MIPKDDDNDDDDDDDDGGEYEGLDYSNGNNGLLGKKKDCKESVPMMIIREVDMVAMQIPVRDKDKDKIDQKDKNGQQWSEWSPCSKPCGDGLQSRWRLQPFSQDKEQQVRICHVADCPGGDPQLGPSLNQQYYNKMVMN</sequence>
<evidence type="ECO:0000256" key="1">
    <source>
        <dbReference type="SAM" id="MobiDB-lite"/>
    </source>
</evidence>
<evidence type="ECO:0000313" key="3">
    <source>
        <dbReference type="EMBL" id="JAS61925.1"/>
    </source>
</evidence>
<accession>A0A1B6GHM2</accession>
<dbReference type="AlphaFoldDB" id="A0A1B6GHM2"/>
<evidence type="ECO:0000259" key="2">
    <source>
        <dbReference type="Pfam" id="PF19035"/>
    </source>
</evidence>
<dbReference type="SMART" id="SM00209">
    <property type="entry name" value="TSP1"/>
    <property type="match status" value="1"/>
</dbReference>
<dbReference type="GO" id="GO:0007165">
    <property type="term" value="P:signal transduction"/>
    <property type="evidence" value="ECO:0007669"/>
    <property type="project" value="InterPro"/>
</dbReference>
<dbReference type="InterPro" id="IPR036383">
    <property type="entry name" value="TSP1_rpt_sf"/>
</dbReference>
<feature type="region of interest" description="Disordered" evidence="1">
    <location>
        <begin position="62"/>
        <end position="85"/>
    </location>
</feature>
<dbReference type="SUPFAM" id="SSF82895">
    <property type="entry name" value="TSP-1 type 1 repeat"/>
    <property type="match status" value="1"/>
</dbReference>
<dbReference type="InterPro" id="IPR043973">
    <property type="entry name" value="TSP1_CCN"/>
</dbReference>
<dbReference type="EMBL" id="GECZ01007844">
    <property type="protein sequence ID" value="JAS61925.1"/>
    <property type="molecule type" value="Transcribed_RNA"/>
</dbReference>
<dbReference type="InterPro" id="IPR000884">
    <property type="entry name" value="TSP1_rpt"/>
</dbReference>
<organism evidence="3">
    <name type="scientific">Cuerna arida</name>
    <dbReference type="NCBI Taxonomy" id="1464854"/>
    <lineage>
        <taxon>Eukaryota</taxon>
        <taxon>Metazoa</taxon>
        <taxon>Ecdysozoa</taxon>
        <taxon>Arthropoda</taxon>
        <taxon>Hexapoda</taxon>
        <taxon>Insecta</taxon>
        <taxon>Pterygota</taxon>
        <taxon>Neoptera</taxon>
        <taxon>Paraneoptera</taxon>
        <taxon>Hemiptera</taxon>
        <taxon>Auchenorrhyncha</taxon>
        <taxon>Membracoidea</taxon>
        <taxon>Cicadellidae</taxon>
        <taxon>Cicadellinae</taxon>
        <taxon>Proconiini</taxon>
        <taxon>Cuerna</taxon>
    </lineage>
</organism>
<proteinExistence type="predicted"/>
<feature type="domain" description="CCN TSP1" evidence="2">
    <location>
        <begin position="77"/>
        <end position="117"/>
    </location>
</feature>
<reference evidence="3" key="1">
    <citation type="submission" date="2015-11" db="EMBL/GenBank/DDBJ databases">
        <title>De novo transcriptome assembly of four potential Pierce s Disease insect vectors from Arizona vineyards.</title>
        <authorList>
            <person name="Tassone E.E."/>
        </authorList>
    </citation>
    <scope>NUCLEOTIDE SEQUENCE</scope>
</reference>
<feature type="compositionally biased region" description="Acidic residues" evidence="1">
    <location>
        <begin position="1"/>
        <end position="22"/>
    </location>
</feature>
<feature type="region of interest" description="Disordered" evidence="1">
    <location>
        <begin position="1"/>
        <end position="36"/>
    </location>
</feature>